<dbReference type="OrthoDB" id="9768183at2"/>
<evidence type="ECO:0000256" key="1">
    <source>
        <dbReference type="ARBA" id="ARBA00010333"/>
    </source>
</evidence>
<dbReference type="EMBL" id="QJRX01000003">
    <property type="protein sequence ID" value="PYC27502.1"/>
    <property type="molecule type" value="Genomic_DNA"/>
</dbReference>
<protein>
    <submittedName>
        <fullName evidence="4">ABC transporter substrate-binding protein</fullName>
    </submittedName>
</protein>
<dbReference type="Proteomes" id="UP000248146">
    <property type="component" value="Unassembled WGS sequence"/>
</dbReference>
<dbReference type="SMART" id="SM00062">
    <property type="entry name" value="PBPb"/>
    <property type="match status" value="1"/>
</dbReference>
<dbReference type="PANTHER" id="PTHR35936:SF35">
    <property type="entry name" value="L-CYSTINE-BINDING PROTEIN TCYJ"/>
    <property type="match status" value="1"/>
</dbReference>
<name>A0A2V4LD11_AQUAC</name>
<dbReference type="Pfam" id="PF00497">
    <property type="entry name" value="SBP_bac_3"/>
    <property type="match status" value="1"/>
</dbReference>
<evidence type="ECO:0000259" key="3">
    <source>
        <dbReference type="SMART" id="SM00062"/>
    </source>
</evidence>
<dbReference type="SUPFAM" id="SSF53850">
    <property type="entry name" value="Periplasmic binding protein-like II"/>
    <property type="match status" value="1"/>
</dbReference>
<sequence length="262" mass="29304">MPLPSLPTPHCRCLLLGLLLLVPGLARAGCEMSLRWDNDPPFSMQLADGSIAGISIDSAREVLQGLGCEVRLVRLPWARALRDLEQGRLDVLTGAFRKPEREVYAHFSGVIEEPSRNILFMHREAAARWPVSELLQLRDTPFRLGAQIDVSYGPGYQKLIQTPAFHERMEFSATRLNLWRMVAKGRIDGVIADEHSGQQELADLGLSELILATPVVVSSEGAETAFSKKSVASEFVQRYAEALRRQIAEGRYAQIRQRYLQP</sequence>
<accession>A0A2V4LD11</accession>
<gene>
    <name evidence="4" type="ORF">DMO17_07120</name>
</gene>
<dbReference type="AlphaFoldDB" id="A0A2V4LD11"/>
<reference evidence="4 5" key="1">
    <citation type="submission" date="2018-06" db="EMBL/GenBank/DDBJ databases">
        <title>Pseudomonas diversity within urban Lake Michigan freshwaters.</title>
        <authorList>
            <person name="Batrich M."/>
            <person name="Hatzopoulos T."/>
            <person name="Putonti C."/>
        </authorList>
    </citation>
    <scope>NUCLEOTIDE SEQUENCE [LARGE SCALE GENOMIC DNA]</scope>
    <source>
        <strain evidence="4 5">MB-090714</strain>
    </source>
</reference>
<proteinExistence type="inferred from homology"/>
<dbReference type="Gene3D" id="3.40.190.10">
    <property type="entry name" value="Periplasmic binding protein-like II"/>
    <property type="match status" value="2"/>
</dbReference>
<comment type="similarity">
    <text evidence="1">Belongs to the bacterial solute-binding protein 3 family.</text>
</comment>
<dbReference type="PANTHER" id="PTHR35936">
    <property type="entry name" value="MEMBRANE-BOUND LYTIC MUREIN TRANSGLYCOSYLASE F"/>
    <property type="match status" value="1"/>
</dbReference>
<evidence type="ECO:0000313" key="4">
    <source>
        <dbReference type="EMBL" id="PYC27502.1"/>
    </source>
</evidence>
<evidence type="ECO:0000256" key="2">
    <source>
        <dbReference type="ARBA" id="ARBA00022729"/>
    </source>
</evidence>
<feature type="domain" description="Solute-binding protein family 3/N-terminal" evidence="3">
    <location>
        <begin position="37"/>
        <end position="262"/>
    </location>
</feature>
<comment type="caution">
    <text evidence="4">The sequence shown here is derived from an EMBL/GenBank/DDBJ whole genome shotgun (WGS) entry which is preliminary data.</text>
</comment>
<keyword evidence="2" id="KW-0732">Signal</keyword>
<dbReference type="InterPro" id="IPR001638">
    <property type="entry name" value="Solute-binding_3/MltF_N"/>
</dbReference>
<organism evidence="4 5">
    <name type="scientific">Aquipseudomonas alcaligenes</name>
    <name type="common">Pseudomonas alcaligenes</name>
    <dbReference type="NCBI Taxonomy" id="43263"/>
    <lineage>
        <taxon>Bacteria</taxon>
        <taxon>Pseudomonadati</taxon>
        <taxon>Pseudomonadota</taxon>
        <taxon>Gammaproteobacteria</taxon>
        <taxon>Pseudomonadales</taxon>
        <taxon>Pseudomonadaceae</taxon>
        <taxon>Aquipseudomonas</taxon>
    </lineage>
</organism>
<evidence type="ECO:0000313" key="5">
    <source>
        <dbReference type="Proteomes" id="UP000248146"/>
    </source>
</evidence>